<dbReference type="EMBL" id="JAUSZV010000002">
    <property type="protein sequence ID" value="MDQ0904367.1"/>
    <property type="molecule type" value="Genomic_DNA"/>
</dbReference>
<feature type="domain" description="Zinc finger CGNR" evidence="1">
    <location>
        <begin position="149"/>
        <end position="190"/>
    </location>
</feature>
<gene>
    <name evidence="2" type="ORF">QFZ22_000352</name>
</gene>
<evidence type="ECO:0000313" key="2">
    <source>
        <dbReference type="EMBL" id="MDQ0904367.1"/>
    </source>
</evidence>
<dbReference type="Pfam" id="PF11706">
    <property type="entry name" value="zf-CGNR"/>
    <property type="match status" value="1"/>
</dbReference>
<organism evidence="2 3">
    <name type="scientific">Streptomyces canus</name>
    <dbReference type="NCBI Taxonomy" id="58343"/>
    <lineage>
        <taxon>Bacteria</taxon>
        <taxon>Bacillati</taxon>
        <taxon>Actinomycetota</taxon>
        <taxon>Actinomycetes</taxon>
        <taxon>Kitasatosporales</taxon>
        <taxon>Streptomycetaceae</taxon>
        <taxon>Streptomyces</taxon>
        <taxon>Streptomyces aurantiacus group</taxon>
    </lineage>
</organism>
<evidence type="ECO:0000259" key="1">
    <source>
        <dbReference type="Pfam" id="PF11706"/>
    </source>
</evidence>
<protein>
    <submittedName>
        <fullName evidence="2">RNA-binding Zn ribbon-like protein</fullName>
    </submittedName>
</protein>
<dbReference type="InterPro" id="IPR010852">
    <property type="entry name" value="ABATE"/>
</dbReference>
<reference evidence="2" key="1">
    <citation type="submission" date="2023-07" db="EMBL/GenBank/DDBJ databases">
        <title>Comparative genomics of wheat-associated soil bacteria to identify genetic determinants of phenazine resistance.</title>
        <authorList>
            <person name="Mouncey N."/>
        </authorList>
    </citation>
    <scope>NUCLEOTIDE SEQUENCE</scope>
    <source>
        <strain evidence="2">V4I22</strain>
    </source>
</reference>
<dbReference type="AlphaFoldDB" id="A0AAW8F2P1"/>
<dbReference type="SUPFAM" id="SSF160904">
    <property type="entry name" value="Jann2411-like"/>
    <property type="match status" value="1"/>
</dbReference>
<name>A0AAW8F2P1_9ACTN</name>
<dbReference type="InterPro" id="IPR023286">
    <property type="entry name" value="ABATE_dom_sf"/>
</dbReference>
<dbReference type="InterPro" id="IPR021005">
    <property type="entry name" value="Znf_CGNR"/>
</dbReference>
<dbReference type="PANTHER" id="PTHR35525">
    <property type="entry name" value="BLL6575 PROTEIN"/>
    <property type="match status" value="1"/>
</dbReference>
<accession>A0AAW8F2P1</accession>
<dbReference type="PANTHER" id="PTHR35525:SF3">
    <property type="entry name" value="BLL6575 PROTEIN"/>
    <property type="match status" value="1"/>
</dbReference>
<dbReference type="Proteomes" id="UP001234216">
    <property type="component" value="Unassembled WGS sequence"/>
</dbReference>
<evidence type="ECO:0000313" key="3">
    <source>
        <dbReference type="Proteomes" id="UP001234216"/>
    </source>
</evidence>
<dbReference type="Pfam" id="PF07336">
    <property type="entry name" value="ABATE"/>
    <property type="match status" value="1"/>
</dbReference>
<comment type="caution">
    <text evidence="2">The sequence shown here is derived from an EMBL/GenBank/DDBJ whole genome shotgun (WGS) entry which is preliminary data.</text>
</comment>
<sequence length="199" mass="21650">MTTCAFEIPAHTQGVRFTFVSDHVALDFAATVAWRTTRHTELLAEPEDFARWATAAEVVDRLEAVSQGDLATARTLREAIYRLALAAAVGEPGDPQDAAVIRQAAAHTPVRPALQTLGEVERRGGVNEVLATVAASASDLLGGPGRLLIRHCTGEPCTRLFLDRSRAGTRRWCSKRSCGSRINAATYRRRVRQDGQTTK</sequence>
<proteinExistence type="predicted"/>
<dbReference type="Gene3D" id="1.10.3300.10">
    <property type="entry name" value="Jann2411-like domain"/>
    <property type="match status" value="1"/>
</dbReference>